<dbReference type="RefSeq" id="WP_119883834.1">
    <property type="nucleotide sequence ID" value="NZ_CP032418.1"/>
</dbReference>
<sequence length="507" mass="58825">MEKKKQNDTKQNIVSFLPTGEYYYQKALQALSRDQYDKAQLYLKRAVELSPNDAMILMQYAIVELESERFEHALQLLNEAYLLEDSESDIVFFLSEVNAHLGFLVDARKYAKLYLEMDPDGSYAEEAMEIMDFTDQEELAQFDLDGEEGERFALQERARKWMENGEFESAISLLEKVIEEHPDFWSAYNNLALAYFYVGEVEQSKALLHDVLRRNTGNLHALCNLAVLHYYEKNEEELTHYLQVLSKIQPYMLEHRYKLGATFALVGKYEQAYKWLRSLQKKGHEGDAGFYFWLSHSAYFSGHEKIARQAWEQLLLLAPDKEGLEPWLGQKAGDTLKGLEHNRDFIVEKLENAYRSERLFGLFLLNKTAHRQEIISHPEWINVEEYSPLEKWMLAAAIGESDDLKTVSPTFLRAFEATNLLYEQHHPVATGGSYLFQMWFVLMERGIDKDYSFRNPKALAAAADYMFQSSREDGITKKAISENYGTTSATLTKYVSELIQFLPLFDA</sequence>
<dbReference type="Gene3D" id="1.25.40.10">
    <property type="entry name" value="Tetratricopeptide repeat domain"/>
    <property type="match status" value="2"/>
</dbReference>
<organism evidence="4 5">
    <name type="scientific">Paenisporosarcina cavernae</name>
    <dbReference type="NCBI Taxonomy" id="2320858"/>
    <lineage>
        <taxon>Bacteria</taxon>
        <taxon>Bacillati</taxon>
        <taxon>Bacillota</taxon>
        <taxon>Bacilli</taxon>
        <taxon>Bacillales</taxon>
        <taxon>Caryophanaceae</taxon>
        <taxon>Paenisporosarcina</taxon>
    </lineage>
</organism>
<evidence type="ECO:0000256" key="2">
    <source>
        <dbReference type="ARBA" id="ARBA00022803"/>
    </source>
</evidence>
<dbReference type="AlphaFoldDB" id="A0A385YW46"/>
<keyword evidence="1" id="KW-0677">Repeat</keyword>
<name>A0A385YW46_9BACL</name>
<proteinExistence type="predicted"/>
<dbReference type="EMBL" id="CP032418">
    <property type="protein sequence ID" value="AYC30117.1"/>
    <property type="molecule type" value="Genomic_DNA"/>
</dbReference>
<dbReference type="InterPro" id="IPR051012">
    <property type="entry name" value="CellSynth/LPSAsmb/PSIAsmb"/>
</dbReference>
<dbReference type="Pfam" id="PF13432">
    <property type="entry name" value="TPR_16"/>
    <property type="match status" value="1"/>
</dbReference>
<keyword evidence="2 3" id="KW-0802">TPR repeat</keyword>
<dbReference type="InterPro" id="IPR011990">
    <property type="entry name" value="TPR-like_helical_dom_sf"/>
</dbReference>
<dbReference type="SMART" id="SM00028">
    <property type="entry name" value="TPR"/>
    <property type="match status" value="3"/>
</dbReference>
<dbReference type="PANTHER" id="PTHR45586:SF1">
    <property type="entry name" value="LIPOPOLYSACCHARIDE ASSEMBLY PROTEIN B"/>
    <property type="match status" value="1"/>
</dbReference>
<dbReference type="OrthoDB" id="600613at2"/>
<keyword evidence="5" id="KW-1185">Reference proteome</keyword>
<dbReference type="PANTHER" id="PTHR45586">
    <property type="entry name" value="TPR REPEAT-CONTAINING PROTEIN PA4667"/>
    <property type="match status" value="1"/>
</dbReference>
<protein>
    <submittedName>
        <fullName evidence="4">Transcriptional regulator</fullName>
    </submittedName>
</protein>
<dbReference type="Pfam" id="PF14559">
    <property type="entry name" value="TPR_19"/>
    <property type="match status" value="1"/>
</dbReference>
<evidence type="ECO:0000313" key="5">
    <source>
        <dbReference type="Proteomes" id="UP000265725"/>
    </source>
</evidence>
<dbReference type="PROSITE" id="PS50005">
    <property type="entry name" value="TPR"/>
    <property type="match status" value="1"/>
</dbReference>
<evidence type="ECO:0000256" key="1">
    <source>
        <dbReference type="ARBA" id="ARBA00022737"/>
    </source>
</evidence>
<evidence type="ECO:0000313" key="4">
    <source>
        <dbReference type="EMBL" id="AYC30117.1"/>
    </source>
</evidence>
<dbReference type="InterPro" id="IPR019734">
    <property type="entry name" value="TPR_rpt"/>
</dbReference>
<accession>A0A385YW46</accession>
<evidence type="ECO:0000256" key="3">
    <source>
        <dbReference type="PROSITE-ProRule" id="PRU00339"/>
    </source>
</evidence>
<feature type="repeat" description="TPR" evidence="3">
    <location>
        <begin position="20"/>
        <end position="53"/>
    </location>
</feature>
<dbReference type="Proteomes" id="UP000265725">
    <property type="component" value="Chromosome"/>
</dbReference>
<dbReference type="KEGG" id="paek:D3873_09620"/>
<gene>
    <name evidence="4" type="ORF">D3873_09620</name>
</gene>
<reference evidence="5" key="1">
    <citation type="submission" date="2018-09" db="EMBL/GenBank/DDBJ databases">
        <authorList>
            <person name="Zhu H."/>
        </authorList>
    </citation>
    <scope>NUCLEOTIDE SEQUENCE [LARGE SCALE GENOMIC DNA]</scope>
    <source>
        <strain evidence="5">K2R23-3</strain>
    </source>
</reference>
<dbReference type="SUPFAM" id="SSF48452">
    <property type="entry name" value="TPR-like"/>
    <property type="match status" value="2"/>
</dbReference>